<proteinExistence type="predicted"/>
<dbReference type="InterPro" id="IPR047153">
    <property type="entry name" value="TRIM45/56/19-like"/>
</dbReference>
<dbReference type="CDD" id="cd19757">
    <property type="entry name" value="Bbox1"/>
    <property type="match status" value="1"/>
</dbReference>
<keyword evidence="1" id="KW-0863">Zinc-finger</keyword>
<dbReference type="Pfam" id="PF22586">
    <property type="entry name" value="ANCHR-like_BBOX"/>
    <property type="match status" value="1"/>
</dbReference>
<feature type="domain" description="B box-type" evidence="3">
    <location>
        <begin position="6"/>
        <end position="53"/>
    </location>
</feature>
<sequence>MATASMSCGVCELRHITKPSIVWCSECDEGLCTECQEHHSLSKGTRNHKVITITEYTKLPADVLMISQNCSKHVKKYQFYCQKHECPCCSKCIVEKHNECRDIVKLDDVIHNVKISNAICEIEETLVEVAENLQKIRQHQQDNLTTLKESRKEIEKEIKMTRIKINNHLDKLQEDLMKQLYAVEEKENSKICQLLSSLEKKEKEIADCQRNIINIKQHATDLQVFLSLKK</sequence>
<keyword evidence="1" id="KW-0862">Zinc</keyword>
<dbReference type="InterPro" id="IPR000315">
    <property type="entry name" value="Znf_B-box"/>
</dbReference>
<keyword evidence="2" id="KW-0175">Coiled coil</keyword>
<dbReference type="Gene3D" id="3.30.160.60">
    <property type="entry name" value="Classic Zinc Finger"/>
    <property type="match status" value="1"/>
</dbReference>
<dbReference type="GO" id="GO:0005654">
    <property type="term" value="C:nucleoplasm"/>
    <property type="evidence" value="ECO:0007669"/>
    <property type="project" value="TreeGrafter"/>
</dbReference>
<evidence type="ECO:0000313" key="5">
    <source>
        <dbReference type="Proteomes" id="UP000683360"/>
    </source>
</evidence>
<dbReference type="PANTHER" id="PTHR25462:SF296">
    <property type="entry name" value="MEIOTIC P26, ISOFORM F"/>
    <property type="match status" value="1"/>
</dbReference>
<dbReference type="PROSITE" id="PS50119">
    <property type="entry name" value="ZF_BBOX"/>
    <property type="match status" value="1"/>
</dbReference>
<accession>A0A8S3UHI6</accession>
<dbReference type="Proteomes" id="UP000683360">
    <property type="component" value="Unassembled WGS sequence"/>
</dbReference>
<evidence type="ECO:0000256" key="2">
    <source>
        <dbReference type="SAM" id="Coils"/>
    </source>
</evidence>
<keyword evidence="5" id="KW-1185">Reference proteome</keyword>
<dbReference type="EMBL" id="CAJPWZ010002602">
    <property type="protein sequence ID" value="CAG2241891.1"/>
    <property type="molecule type" value="Genomic_DNA"/>
</dbReference>
<name>A0A8S3UHI6_MYTED</name>
<dbReference type="OrthoDB" id="6121460at2759"/>
<gene>
    <name evidence="4" type="ORF">MEDL_54088</name>
</gene>
<protein>
    <recommendedName>
        <fullName evidence="3">B box-type domain-containing protein</fullName>
    </recommendedName>
</protein>
<dbReference type="AlphaFoldDB" id="A0A8S3UHI6"/>
<feature type="coiled-coil region" evidence="2">
    <location>
        <begin position="130"/>
        <end position="218"/>
    </location>
</feature>
<dbReference type="SUPFAM" id="SSF57845">
    <property type="entry name" value="B-box zinc-binding domain"/>
    <property type="match status" value="1"/>
</dbReference>
<comment type="caution">
    <text evidence="4">The sequence shown here is derived from an EMBL/GenBank/DDBJ whole genome shotgun (WGS) entry which is preliminary data.</text>
</comment>
<dbReference type="GO" id="GO:0061630">
    <property type="term" value="F:ubiquitin protein ligase activity"/>
    <property type="evidence" value="ECO:0007669"/>
    <property type="project" value="TreeGrafter"/>
</dbReference>
<evidence type="ECO:0000313" key="4">
    <source>
        <dbReference type="EMBL" id="CAG2241891.1"/>
    </source>
</evidence>
<dbReference type="GO" id="GO:0008270">
    <property type="term" value="F:zinc ion binding"/>
    <property type="evidence" value="ECO:0007669"/>
    <property type="project" value="UniProtKB-KW"/>
</dbReference>
<keyword evidence="1" id="KW-0479">Metal-binding</keyword>
<evidence type="ECO:0000256" key="1">
    <source>
        <dbReference type="PROSITE-ProRule" id="PRU00024"/>
    </source>
</evidence>
<dbReference type="PANTHER" id="PTHR25462">
    <property type="entry name" value="BONUS, ISOFORM C-RELATED"/>
    <property type="match status" value="1"/>
</dbReference>
<reference evidence="4" key="1">
    <citation type="submission" date="2021-03" db="EMBL/GenBank/DDBJ databases">
        <authorList>
            <person name="Bekaert M."/>
        </authorList>
    </citation>
    <scope>NUCLEOTIDE SEQUENCE</scope>
</reference>
<evidence type="ECO:0000259" key="3">
    <source>
        <dbReference type="PROSITE" id="PS50119"/>
    </source>
</evidence>
<organism evidence="4 5">
    <name type="scientific">Mytilus edulis</name>
    <name type="common">Blue mussel</name>
    <dbReference type="NCBI Taxonomy" id="6550"/>
    <lineage>
        <taxon>Eukaryota</taxon>
        <taxon>Metazoa</taxon>
        <taxon>Spiralia</taxon>
        <taxon>Lophotrochozoa</taxon>
        <taxon>Mollusca</taxon>
        <taxon>Bivalvia</taxon>
        <taxon>Autobranchia</taxon>
        <taxon>Pteriomorphia</taxon>
        <taxon>Mytilida</taxon>
        <taxon>Mytiloidea</taxon>
        <taxon>Mytilidae</taxon>
        <taxon>Mytilinae</taxon>
        <taxon>Mytilus</taxon>
    </lineage>
</organism>